<keyword evidence="2" id="KW-1185">Reference proteome</keyword>
<protein>
    <submittedName>
        <fullName evidence="1">Uncharacterized protein</fullName>
    </submittedName>
</protein>
<dbReference type="Proteomes" id="UP001595075">
    <property type="component" value="Unassembled WGS sequence"/>
</dbReference>
<comment type="caution">
    <text evidence="1">The sequence shown here is derived from an EMBL/GenBank/DDBJ whole genome shotgun (WGS) entry which is preliminary data.</text>
</comment>
<organism evidence="1 2">
    <name type="scientific">Oculimacula yallundae</name>
    <dbReference type="NCBI Taxonomy" id="86028"/>
    <lineage>
        <taxon>Eukaryota</taxon>
        <taxon>Fungi</taxon>
        <taxon>Dikarya</taxon>
        <taxon>Ascomycota</taxon>
        <taxon>Pezizomycotina</taxon>
        <taxon>Leotiomycetes</taxon>
        <taxon>Helotiales</taxon>
        <taxon>Ploettnerulaceae</taxon>
        <taxon>Oculimacula</taxon>
    </lineage>
</organism>
<dbReference type="EMBL" id="JAZHXI010000009">
    <property type="protein sequence ID" value="KAL2067921.1"/>
    <property type="molecule type" value="Genomic_DNA"/>
</dbReference>
<accession>A0ABR4CFC6</accession>
<gene>
    <name evidence="1" type="ORF">VTL71DRAFT_16019</name>
</gene>
<evidence type="ECO:0000313" key="2">
    <source>
        <dbReference type="Proteomes" id="UP001595075"/>
    </source>
</evidence>
<sequence>MSRSQMVKIPWTRLDRLVHGFWLFDQTSLFDETHFLDFLHDGNGLCFLFFLSDYWRSSFDSEQMDWAAGLPLFSSTTSQDSGVRYICGTFVFYDCMAWIYLRWGAIAWSGTVKRFLFLSLGQLCH</sequence>
<evidence type="ECO:0000313" key="1">
    <source>
        <dbReference type="EMBL" id="KAL2067921.1"/>
    </source>
</evidence>
<reference evidence="1 2" key="1">
    <citation type="journal article" date="2024" name="Commun. Biol.">
        <title>Comparative genomic analysis of thermophilic fungi reveals convergent evolutionary adaptations and gene losses.</title>
        <authorList>
            <person name="Steindorff A.S."/>
            <person name="Aguilar-Pontes M.V."/>
            <person name="Robinson A.J."/>
            <person name="Andreopoulos B."/>
            <person name="LaButti K."/>
            <person name="Kuo A."/>
            <person name="Mondo S."/>
            <person name="Riley R."/>
            <person name="Otillar R."/>
            <person name="Haridas S."/>
            <person name="Lipzen A."/>
            <person name="Grimwood J."/>
            <person name="Schmutz J."/>
            <person name="Clum A."/>
            <person name="Reid I.D."/>
            <person name="Moisan M.C."/>
            <person name="Butler G."/>
            <person name="Nguyen T.T.M."/>
            <person name="Dewar K."/>
            <person name="Conant G."/>
            <person name="Drula E."/>
            <person name="Henrissat B."/>
            <person name="Hansel C."/>
            <person name="Singer S."/>
            <person name="Hutchinson M.I."/>
            <person name="de Vries R.P."/>
            <person name="Natvig D.O."/>
            <person name="Powell A.J."/>
            <person name="Tsang A."/>
            <person name="Grigoriev I.V."/>
        </authorList>
    </citation>
    <scope>NUCLEOTIDE SEQUENCE [LARGE SCALE GENOMIC DNA]</scope>
    <source>
        <strain evidence="1 2">CBS 494.80</strain>
    </source>
</reference>
<proteinExistence type="predicted"/>
<name>A0ABR4CFC6_9HELO</name>